<name>A0A2N3Y1S7_SACSN</name>
<dbReference type="Pfam" id="PF21962">
    <property type="entry name" value="DUF6924"/>
    <property type="match status" value="2"/>
</dbReference>
<feature type="domain" description="DUF6924" evidence="1">
    <location>
        <begin position="206"/>
        <end position="334"/>
    </location>
</feature>
<comment type="caution">
    <text evidence="2">The sequence shown here is derived from an EMBL/GenBank/DDBJ whole genome shotgun (WGS) entry which is preliminary data.</text>
</comment>
<organism evidence="2 3">
    <name type="scientific">Saccharopolyspora spinosa</name>
    <dbReference type="NCBI Taxonomy" id="60894"/>
    <lineage>
        <taxon>Bacteria</taxon>
        <taxon>Bacillati</taxon>
        <taxon>Actinomycetota</taxon>
        <taxon>Actinomycetes</taxon>
        <taxon>Pseudonocardiales</taxon>
        <taxon>Pseudonocardiaceae</taxon>
        <taxon>Saccharopolyspora</taxon>
    </lineage>
</organism>
<reference evidence="2" key="1">
    <citation type="submission" date="2017-12" db="EMBL/GenBank/DDBJ databases">
        <title>Sequencing the genomes of 1000 Actinobacteria strains.</title>
        <authorList>
            <person name="Klenk H.-P."/>
        </authorList>
    </citation>
    <scope>NUCLEOTIDE SEQUENCE [LARGE SCALE GENOMIC DNA]</scope>
    <source>
        <strain evidence="2">DSM 44228</strain>
    </source>
</reference>
<dbReference type="Proteomes" id="UP000233786">
    <property type="component" value="Unassembled WGS sequence"/>
</dbReference>
<evidence type="ECO:0000313" key="3">
    <source>
        <dbReference type="Proteomes" id="UP000233786"/>
    </source>
</evidence>
<protein>
    <recommendedName>
        <fullName evidence="1">DUF6924 domain-containing protein</fullName>
    </recommendedName>
</protein>
<accession>A0A2N3Y1S7</accession>
<proteinExistence type="predicted"/>
<dbReference type="InterPro" id="IPR053832">
    <property type="entry name" value="DUF6924"/>
</dbReference>
<sequence length="337" mass="37754">MRPPLPLPPDDDGESRVPGILLVRTGRDDDVWEDVLWRMGELPGMYRSDQGDASEAVARESISRRLIVAEDPAWRGATSEDVSAALERPGIWVPDLVVLTDDRTGRNADWRPLLAFRSSGDDAFWITPRQVAMTYLVLHRPNLSFTIDRFADKAPIELQWEREEGEEPDEDDFYEPVGVELESLNAPPRYTRPARELPPLIQENDLLVRTDFTDDAAWASLVERVCLPCPGYDDVIDDFGDYVDFVDDPAFAGATPALVMAEVRDSDTQEEEEEMVSGVVMIADATTMREPGHRVLVIPLEDQIGFAFRVDPEVVGTMVANLAIGNQDIGDWRNDEA</sequence>
<evidence type="ECO:0000313" key="2">
    <source>
        <dbReference type="EMBL" id="PKW16873.1"/>
    </source>
</evidence>
<gene>
    <name evidence="2" type="ORF">A8926_4772</name>
</gene>
<evidence type="ECO:0000259" key="1">
    <source>
        <dbReference type="Pfam" id="PF21962"/>
    </source>
</evidence>
<feature type="domain" description="DUF6924" evidence="1">
    <location>
        <begin position="21"/>
        <end position="145"/>
    </location>
</feature>
<keyword evidence="3" id="KW-1185">Reference proteome</keyword>
<dbReference type="AlphaFoldDB" id="A0A2N3Y1S7"/>
<dbReference type="EMBL" id="PJNB01000001">
    <property type="protein sequence ID" value="PKW16873.1"/>
    <property type="molecule type" value="Genomic_DNA"/>
</dbReference>